<reference evidence="3" key="2">
    <citation type="submission" date="2022-10" db="EMBL/GenBank/DDBJ databases">
        <authorList>
            <person name="Aires J."/>
            <person name="Mesa V."/>
        </authorList>
    </citation>
    <scope>NUCLEOTIDE SEQUENCE</scope>
    <source>
        <strain evidence="3">Clostridium neonatale JD116</strain>
    </source>
</reference>
<name>A0A2A7MDK6_9CLOT</name>
<evidence type="ECO:0000313" key="3">
    <source>
        <dbReference type="EMBL" id="CAI3569466.1"/>
    </source>
</evidence>
<dbReference type="InterPro" id="IPR012454">
    <property type="entry name" value="DUF1659"/>
</dbReference>
<comment type="caution">
    <text evidence="4">The sequence shown here is derived from an EMBL/GenBank/DDBJ whole genome shotgun (WGS) entry which is preliminary data.</text>
</comment>
<dbReference type="Pfam" id="PF07872">
    <property type="entry name" value="DUF1659"/>
    <property type="match status" value="1"/>
</dbReference>
<feature type="compositionally biased region" description="Polar residues" evidence="1">
    <location>
        <begin position="7"/>
        <end position="20"/>
    </location>
</feature>
<dbReference type="EMBL" id="PDCJ01000004">
    <property type="protein sequence ID" value="PEG29188.1"/>
    <property type="molecule type" value="Genomic_DNA"/>
</dbReference>
<organism evidence="4 5">
    <name type="scientific">Clostridium neonatale</name>
    <dbReference type="NCBI Taxonomy" id="137838"/>
    <lineage>
        <taxon>Bacteria</taxon>
        <taxon>Bacillati</taxon>
        <taxon>Bacillota</taxon>
        <taxon>Clostridia</taxon>
        <taxon>Eubacteriales</taxon>
        <taxon>Clostridiaceae</taxon>
        <taxon>Clostridium</taxon>
    </lineage>
</organism>
<dbReference type="AlphaFoldDB" id="A0A2A7MDK6"/>
<proteinExistence type="predicted"/>
<evidence type="ECO:0000259" key="2">
    <source>
        <dbReference type="Pfam" id="PF07872"/>
    </source>
</evidence>
<evidence type="ECO:0000313" key="4">
    <source>
        <dbReference type="EMBL" id="PEG29188.1"/>
    </source>
</evidence>
<protein>
    <submittedName>
        <fullName evidence="4">DUF1659 domain-containing protein</fullName>
    </submittedName>
</protein>
<accession>A0A2A7MDK6</accession>
<reference evidence="4 5" key="1">
    <citation type="submission" date="2017-10" db="EMBL/GenBank/DDBJ databases">
        <title>Effective Description of Clostridium neonatale sp. nov. linked to necrotizing enterocolitis in neonates and a clarification of species assignable to the genus Clostridium (Prazmowski 1880) emend. Lawson and Rainey 2016.</title>
        <authorList>
            <person name="Bernard K."/>
            <person name="Burdz T."/>
            <person name="Wiebe D."/>
            <person name="Balcewich B."/>
            <person name="Alfa M."/>
            <person name="Bernier A.-M."/>
        </authorList>
    </citation>
    <scope>NUCLEOTIDE SEQUENCE [LARGE SCALE GENOMIC DNA]</scope>
    <source>
        <strain evidence="4 5">LCDC99A005</strain>
    </source>
</reference>
<evidence type="ECO:0000256" key="1">
    <source>
        <dbReference type="SAM" id="MobiDB-lite"/>
    </source>
</evidence>
<keyword evidence="5" id="KW-1185">Reference proteome</keyword>
<dbReference type="RefSeq" id="WP_058293917.1">
    <property type="nucleotide sequence ID" value="NZ_CAMRXB010000030.1"/>
</dbReference>
<feature type="domain" description="DUF1659" evidence="2">
    <location>
        <begin position="2"/>
        <end position="73"/>
    </location>
</feature>
<dbReference type="EMBL" id="CAMTCP010000122">
    <property type="protein sequence ID" value="CAI3569466.1"/>
    <property type="molecule type" value="Genomic_DNA"/>
</dbReference>
<dbReference type="Proteomes" id="UP001189143">
    <property type="component" value="Unassembled WGS sequence"/>
</dbReference>
<dbReference type="Proteomes" id="UP000220840">
    <property type="component" value="Unassembled WGS sequence"/>
</dbReference>
<evidence type="ECO:0000313" key="5">
    <source>
        <dbReference type="Proteomes" id="UP000220840"/>
    </source>
</evidence>
<gene>
    <name evidence="3" type="ORF">CNEO2_200075</name>
    <name evidence="4" type="ORF">CQ394_17585</name>
</gene>
<feature type="region of interest" description="Disordered" evidence="1">
    <location>
        <begin position="1"/>
        <end position="25"/>
    </location>
</feature>
<dbReference type="OrthoDB" id="1936913at2"/>
<sequence length="74" mass="7937">MAVNKAVESTSISIEVQNGQDKAGDPTFAKKTFSNVKEDSDLQAVYDVADAIKNIMDGETRDTLINVTSSLTQA</sequence>